<evidence type="ECO:0000313" key="10">
    <source>
        <dbReference type="EMBL" id="PWC14395.1"/>
    </source>
</evidence>
<dbReference type="Proteomes" id="UP000245138">
    <property type="component" value="Unassembled WGS sequence"/>
</dbReference>
<gene>
    <name evidence="10" type="ORF">B4923_05745</name>
</gene>
<dbReference type="PROSITE" id="PS50928">
    <property type="entry name" value="ABC_TM1"/>
    <property type="match status" value="1"/>
</dbReference>
<evidence type="ECO:0000256" key="4">
    <source>
        <dbReference type="ARBA" id="ARBA00022519"/>
    </source>
</evidence>
<dbReference type="PANTHER" id="PTHR43386">
    <property type="entry name" value="OLIGOPEPTIDE TRANSPORT SYSTEM PERMEASE PROTEIN APPC"/>
    <property type="match status" value="1"/>
</dbReference>
<feature type="transmembrane region" description="Helical" evidence="8">
    <location>
        <begin position="232"/>
        <end position="254"/>
    </location>
</feature>
<dbReference type="SUPFAM" id="SSF161098">
    <property type="entry name" value="MetI-like"/>
    <property type="match status" value="1"/>
</dbReference>
<dbReference type="GO" id="GO:0005886">
    <property type="term" value="C:plasma membrane"/>
    <property type="evidence" value="ECO:0007669"/>
    <property type="project" value="UniProtKB-SubCell"/>
</dbReference>
<evidence type="ECO:0000256" key="2">
    <source>
        <dbReference type="ARBA" id="ARBA00022448"/>
    </source>
</evidence>
<comment type="similarity">
    <text evidence="8">Belongs to the binding-protein-dependent transport system permease family.</text>
</comment>
<dbReference type="InterPro" id="IPR000515">
    <property type="entry name" value="MetI-like"/>
</dbReference>
<protein>
    <submittedName>
        <fullName evidence="10">Peptide ABC transporter permease</fullName>
    </submittedName>
</protein>
<evidence type="ECO:0000256" key="7">
    <source>
        <dbReference type="ARBA" id="ARBA00023136"/>
    </source>
</evidence>
<proteinExistence type="inferred from homology"/>
<dbReference type="InterPro" id="IPR035906">
    <property type="entry name" value="MetI-like_sf"/>
</dbReference>
<dbReference type="Gene3D" id="1.10.3720.10">
    <property type="entry name" value="MetI-like"/>
    <property type="match status" value="1"/>
</dbReference>
<dbReference type="RefSeq" id="WP_109053393.1">
    <property type="nucleotide sequence ID" value="NZ_QDKJ01000003.1"/>
</dbReference>
<accession>A0A2U1TYA0</accession>
<sequence>MKKLLSNWLLTTGIAILLVILVVAVGGALFSPYDPYALNPMQRLSPPGSQHWFGTDNFGRDVFVRVAIAVQISLSVGGAVALISGIIGTLIGLLCTWYRLLDLVIMRVCDGLFAFPSLLLAIAIVGILGPNPSNVVLALSLVYVPSVARVMRASALVIKEKNYIEALRAQGAKSSRIIWMHILPNVVSPLIIQISWIFSVAILTEAALSFLGSGIPAPTPSLGNLLLEGKKVIFTCWWMTFYPGIAIVLLILALNMIGDGLRDLSDPTIKPLSRRITRLLNTVTTPK</sequence>
<keyword evidence="11" id="KW-1185">Reference proteome</keyword>
<evidence type="ECO:0000256" key="1">
    <source>
        <dbReference type="ARBA" id="ARBA00004429"/>
    </source>
</evidence>
<dbReference type="InterPro" id="IPR025966">
    <property type="entry name" value="OppC_N"/>
</dbReference>
<feature type="transmembrane region" description="Helical" evidence="8">
    <location>
        <begin position="135"/>
        <end position="158"/>
    </location>
</feature>
<organism evidence="10 11">
    <name type="scientific">Brenneria roseae subsp. americana</name>
    <dbReference type="NCBI Taxonomy" id="1508507"/>
    <lineage>
        <taxon>Bacteria</taxon>
        <taxon>Pseudomonadati</taxon>
        <taxon>Pseudomonadota</taxon>
        <taxon>Gammaproteobacteria</taxon>
        <taxon>Enterobacterales</taxon>
        <taxon>Pectobacteriaceae</taxon>
        <taxon>Brenneria</taxon>
    </lineage>
</organism>
<feature type="transmembrane region" description="Helical" evidence="8">
    <location>
        <begin position="79"/>
        <end position="100"/>
    </location>
</feature>
<dbReference type="Pfam" id="PF00528">
    <property type="entry name" value="BPD_transp_1"/>
    <property type="match status" value="1"/>
</dbReference>
<dbReference type="Pfam" id="PF12911">
    <property type="entry name" value="OppC_N"/>
    <property type="match status" value="1"/>
</dbReference>
<name>A0A2U1TYA0_9GAMM</name>
<evidence type="ECO:0000256" key="8">
    <source>
        <dbReference type="RuleBase" id="RU363032"/>
    </source>
</evidence>
<dbReference type="CDD" id="cd06261">
    <property type="entry name" value="TM_PBP2"/>
    <property type="match status" value="1"/>
</dbReference>
<reference evidence="10 11" key="1">
    <citation type="submission" date="2018-04" db="EMBL/GenBank/DDBJ databases">
        <title>Brenneria corticis sp.nov.</title>
        <authorList>
            <person name="Li Y."/>
        </authorList>
    </citation>
    <scope>NUCLEOTIDE SEQUENCE [LARGE SCALE GENOMIC DNA]</scope>
    <source>
        <strain evidence="10 11">LMG 27715</strain>
    </source>
</reference>
<feature type="transmembrane region" description="Helical" evidence="8">
    <location>
        <begin position="179"/>
        <end position="212"/>
    </location>
</feature>
<keyword evidence="2 8" id="KW-0813">Transport</keyword>
<keyword evidence="3" id="KW-1003">Cell membrane</keyword>
<dbReference type="EMBL" id="QDKJ01000003">
    <property type="protein sequence ID" value="PWC14395.1"/>
    <property type="molecule type" value="Genomic_DNA"/>
</dbReference>
<evidence type="ECO:0000256" key="5">
    <source>
        <dbReference type="ARBA" id="ARBA00022692"/>
    </source>
</evidence>
<dbReference type="GO" id="GO:0055085">
    <property type="term" value="P:transmembrane transport"/>
    <property type="evidence" value="ECO:0007669"/>
    <property type="project" value="InterPro"/>
</dbReference>
<evidence type="ECO:0000256" key="3">
    <source>
        <dbReference type="ARBA" id="ARBA00022475"/>
    </source>
</evidence>
<feature type="transmembrane region" description="Helical" evidence="8">
    <location>
        <begin position="112"/>
        <end position="129"/>
    </location>
</feature>
<evidence type="ECO:0000313" key="11">
    <source>
        <dbReference type="Proteomes" id="UP000245138"/>
    </source>
</evidence>
<feature type="transmembrane region" description="Helical" evidence="8">
    <location>
        <begin position="7"/>
        <end position="30"/>
    </location>
</feature>
<keyword evidence="6 8" id="KW-1133">Transmembrane helix</keyword>
<keyword evidence="7 8" id="KW-0472">Membrane</keyword>
<keyword evidence="5 8" id="KW-0812">Transmembrane</keyword>
<comment type="caution">
    <text evidence="10">The sequence shown here is derived from an EMBL/GenBank/DDBJ whole genome shotgun (WGS) entry which is preliminary data.</text>
</comment>
<feature type="domain" description="ABC transmembrane type-1" evidence="9">
    <location>
        <begin position="70"/>
        <end position="258"/>
    </location>
</feature>
<keyword evidence="4" id="KW-0997">Cell inner membrane</keyword>
<dbReference type="InterPro" id="IPR050366">
    <property type="entry name" value="BP-dependent_transpt_permease"/>
</dbReference>
<dbReference type="AlphaFoldDB" id="A0A2U1TYA0"/>
<evidence type="ECO:0000256" key="6">
    <source>
        <dbReference type="ARBA" id="ARBA00022989"/>
    </source>
</evidence>
<dbReference type="PANTHER" id="PTHR43386:SF1">
    <property type="entry name" value="D,D-DIPEPTIDE TRANSPORT SYSTEM PERMEASE PROTEIN DDPC-RELATED"/>
    <property type="match status" value="1"/>
</dbReference>
<comment type="subcellular location">
    <subcellularLocation>
        <location evidence="1">Cell inner membrane</location>
        <topology evidence="1">Multi-pass membrane protein</topology>
    </subcellularLocation>
    <subcellularLocation>
        <location evidence="8">Cell membrane</location>
        <topology evidence="8">Multi-pass membrane protein</topology>
    </subcellularLocation>
</comment>
<evidence type="ECO:0000259" key="9">
    <source>
        <dbReference type="PROSITE" id="PS50928"/>
    </source>
</evidence>
<dbReference type="OrthoDB" id="9805884at2"/>